<dbReference type="Proteomes" id="UP001257277">
    <property type="component" value="Unassembled WGS sequence"/>
</dbReference>
<organism evidence="1 2">
    <name type="scientific">Asprobacillus argus</name>
    <dbReference type="NCBI Taxonomy" id="3076534"/>
    <lineage>
        <taxon>Bacteria</taxon>
        <taxon>Pseudomonadati</taxon>
        <taxon>Bacteroidota</taxon>
        <taxon>Flavobacteriia</taxon>
        <taxon>Flavobacteriales</taxon>
        <taxon>Flavobacteriaceae</taxon>
        <taxon>Asprobacillus</taxon>
    </lineage>
</organism>
<comment type="caution">
    <text evidence="1">The sequence shown here is derived from an EMBL/GenBank/DDBJ whole genome shotgun (WGS) entry which is preliminary data.</text>
</comment>
<dbReference type="RefSeq" id="WP_349241700.1">
    <property type="nucleotide sequence ID" value="NZ_JAVTTO010000003.1"/>
</dbReference>
<evidence type="ECO:0000313" key="2">
    <source>
        <dbReference type="Proteomes" id="UP001257277"/>
    </source>
</evidence>
<gene>
    <name evidence="1" type="ORF">RQM59_08615</name>
</gene>
<protein>
    <submittedName>
        <fullName evidence="1">Uncharacterized protein</fullName>
    </submittedName>
</protein>
<proteinExistence type="predicted"/>
<accession>A0ABU3LFK9</accession>
<dbReference type="EMBL" id="JAVTTO010000003">
    <property type="protein sequence ID" value="MDT7832440.1"/>
    <property type="molecule type" value="Genomic_DNA"/>
</dbReference>
<name>A0ABU3LFK9_9FLAO</name>
<keyword evidence="2" id="KW-1185">Reference proteome</keyword>
<sequence>MYRKRILTILLIAISTTVFSQLKSKVYKVNGIEVYLLAEPVREYEVIKSKGKGIQWGSFITGGLINESISTKITKYIKRLNKAYKEAKIQYDAVIYTNGKQMNAIRFTDERTDENDRIATVQRINNIPFFVLSEPIKEYTFVKTVGGGIKWKSALTVGLWNNSIEQDLMKFAKKVKKKFKKKKVDAIIYERGKKASAIKFD</sequence>
<evidence type="ECO:0000313" key="1">
    <source>
        <dbReference type="EMBL" id="MDT7832440.1"/>
    </source>
</evidence>
<reference evidence="1 2" key="1">
    <citation type="submission" date="2023-09" db="EMBL/GenBank/DDBJ databases">
        <title>Novel taxa isolated from Blanes Bay.</title>
        <authorList>
            <person name="Rey-Velasco X."/>
            <person name="Lucena T."/>
        </authorList>
    </citation>
    <scope>NUCLEOTIDE SEQUENCE [LARGE SCALE GENOMIC DNA]</scope>
    <source>
        <strain evidence="1 2">S356</strain>
    </source>
</reference>